<keyword evidence="2" id="KW-1185">Reference proteome</keyword>
<organism evidence="1 2">
    <name type="scientific">Patagioenas fasciata monilis</name>
    <dbReference type="NCBI Taxonomy" id="372326"/>
    <lineage>
        <taxon>Eukaryota</taxon>
        <taxon>Metazoa</taxon>
        <taxon>Chordata</taxon>
        <taxon>Craniata</taxon>
        <taxon>Vertebrata</taxon>
        <taxon>Euteleostomi</taxon>
        <taxon>Archelosauria</taxon>
        <taxon>Archosauria</taxon>
        <taxon>Dinosauria</taxon>
        <taxon>Saurischia</taxon>
        <taxon>Theropoda</taxon>
        <taxon>Coelurosauria</taxon>
        <taxon>Aves</taxon>
        <taxon>Neognathae</taxon>
        <taxon>Neoaves</taxon>
        <taxon>Columbimorphae</taxon>
        <taxon>Columbiformes</taxon>
        <taxon>Columbidae</taxon>
        <taxon>Patagioenas</taxon>
    </lineage>
</organism>
<evidence type="ECO:0000313" key="2">
    <source>
        <dbReference type="Proteomes" id="UP000190648"/>
    </source>
</evidence>
<gene>
    <name evidence="1" type="ORF">AV530_011077</name>
</gene>
<evidence type="ECO:0000313" key="1">
    <source>
        <dbReference type="EMBL" id="OPJ90084.1"/>
    </source>
</evidence>
<sequence length="96" mass="10536">MTMVSSQSPRSALLREVHLPSLFVLPTAAPPSQRLPKKAGASLNDGMCPWCHINSHLPHDINERRIPPELSSEEVCAAAASEPMTKRSSVVLHWTE</sequence>
<protein>
    <submittedName>
        <fullName evidence="1">Uncharacterized protein</fullName>
    </submittedName>
</protein>
<dbReference type="Proteomes" id="UP000190648">
    <property type="component" value="Unassembled WGS sequence"/>
</dbReference>
<name>A0A1V4KZS4_PATFA</name>
<comment type="caution">
    <text evidence="1">The sequence shown here is derived from an EMBL/GenBank/DDBJ whole genome shotgun (WGS) entry which is preliminary data.</text>
</comment>
<dbReference type="EMBL" id="LSYS01000564">
    <property type="protein sequence ID" value="OPJ90084.1"/>
    <property type="molecule type" value="Genomic_DNA"/>
</dbReference>
<accession>A0A1V4KZS4</accession>
<proteinExistence type="predicted"/>
<reference evidence="1 2" key="1">
    <citation type="submission" date="2016-02" db="EMBL/GenBank/DDBJ databases">
        <title>Band-tailed pigeon sequencing and assembly.</title>
        <authorList>
            <person name="Soares A.E."/>
            <person name="Novak B.J."/>
            <person name="Rice E.S."/>
            <person name="O'Connell B."/>
            <person name="Chang D."/>
            <person name="Weber S."/>
            <person name="Shapiro B."/>
        </authorList>
    </citation>
    <scope>NUCLEOTIDE SEQUENCE [LARGE SCALE GENOMIC DNA]</scope>
    <source>
        <strain evidence="1">BTP2013</strain>
        <tissue evidence="1">Blood</tissue>
    </source>
</reference>
<dbReference type="AlphaFoldDB" id="A0A1V4KZS4"/>